<evidence type="ECO:0000313" key="2">
    <source>
        <dbReference type="EMBL" id="SJZ83078.1"/>
    </source>
</evidence>
<dbReference type="PANTHER" id="PTHR33221">
    <property type="entry name" value="WINGED HELIX-TURN-HELIX TRANSCRIPTIONAL REGULATOR, RRF2 FAMILY"/>
    <property type="match status" value="1"/>
</dbReference>
<evidence type="ECO:0000313" key="3">
    <source>
        <dbReference type="Proteomes" id="UP000190102"/>
    </source>
</evidence>
<keyword evidence="1" id="KW-0238">DNA-binding</keyword>
<keyword evidence="3" id="KW-1185">Reference proteome</keyword>
<dbReference type="NCBIfam" id="TIGR00738">
    <property type="entry name" value="rrf2_super"/>
    <property type="match status" value="1"/>
</dbReference>
<gene>
    <name evidence="2" type="ORF">SAMN02745119_01744</name>
</gene>
<dbReference type="Proteomes" id="UP000190102">
    <property type="component" value="Unassembled WGS sequence"/>
</dbReference>
<dbReference type="GO" id="GO:0003700">
    <property type="term" value="F:DNA-binding transcription factor activity"/>
    <property type="evidence" value="ECO:0007669"/>
    <property type="project" value="TreeGrafter"/>
</dbReference>
<dbReference type="SUPFAM" id="SSF46785">
    <property type="entry name" value="Winged helix' DNA-binding domain"/>
    <property type="match status" value="1"/>
</dbReference>
<dbReference type="Gene3D" id="1.10.10.10">
    <property type="entry name" value="Winged helix-like DNA-binding domain superfamily/Winged helix DNA-binding domain"/>
    <property type="match status" value="1"/>
</dbReference>
<dbReference type="OrthoDB" id="9800519at2"/>
<sequence>MRLSTKSRYGLRALFDIAYNNNTAPAQIQDISRRQQISPRYLEQIFQNLKKAGVLKSKRGPQGGYTLARKPDQITVLEIIQATEQDALMVDCGGQGKKTRRRKNECPFEGNCVTQTVWKDANDLLAELFGKMTLETLCQRGQEMGVEKDQDAKMMYYI</sequence>
<dbReference type="AlphaFoldDB" id="A0A1T4NWC4"/>
<dbReference type="RefSeq" id="WP_078790044.1">
    <property type="nucleotide sequence ID" value="NZ_FUWR01000008.1"/>
</dbReference>
<dbReference type="InterPro" id="IPR030489">
    <property type="entry name" value="TR_Rrf2-type_CS"/>
</dbReference>
<dbReference type="InterPro" id="IPR036390">
    <property type="entry name" value="WH_DNA-bd_sf"/>
</dbReference>
<dbReference type="InterPro" id="IPR000944">
    <property type="entry name" value="Tscrpt_reg_Rrf2"/>
</dbReference>
<dbReference type="InterPro" id="IPR036388">
    <property type="entry name" value="WH-like_DNA-bd_sf"/>
</dbReference>
<dbReference type="PROSITE" id="PS01332">
    <property type="entry name" value="HTH_RRF2_1"/>
    <property type="match status" value="1"/>
</dbReference>
<dbReference type="EMBL" id="FUWR01000008">
    <property type="protein sequence ID" value="SJZ83078.1"/>
    <property type="molecule type" value="Genomic_DNA"/>
</dbReference>
<dbReference type="GO" id="GO:0005829">
    <property type="term" value="C:cytosol"/>
    <property type="evidence" value="ECO:0007669"/>
    <property type="project" value="TreeGrafter"/>
</dbReference>
<organism evidence="2 3">
    <name type="scientific">Trichlorobacter thiogenes</name>
    <dbReference type="NCBI Taxonomy" id="115783"/>
    <lineage>
        <taxon>Bacteria</taxon>
        <taxon>Pseudomonadati</taxon>
        <taxon>Thermodesulfobacteriota</taxon>
        <taxon>Desulfuromonadia</taxon>
        <taxon>Geobacterales</taxon>
        <taxon>Geobacteraceae</taxon>
        <taxon>Trichlorobacter</taxon>
    </lineage>
</organism>
<reference evidence="3" key="1">
    <citation type="submission" date="2017-02" db="EMBL/GenBank/DDBJ databases">
        <authorList>
            <person name="Varghese N."/>
            <person name="Submissions S."/>
        </authorList>
    </citation>
    <scope>NUCLEOTIDE SEQUENCE [LARGE SCALE GENOMIC DNA]</scope>
    <source>
        <strain evidence="3">ATCC BAA-34</strain>
    </source>
</reference>
<dbReference type="PANTHER" id="PTHR33221:SF5">
    <property type="entry name" value="HTH-TYPE TRANSCRIPTIONAL REGULATOR ISCR"/>
    <property type="match status" value="1"/>
</dbReference>
<dbReference type="STRING" id="115783.SAMN02745119_01744"/>
<proteinExistence type="predicted"/>
<name>A0A1T4NWC4_9BACT</name>
<dbReference type="PROSITE" id="PS51197">
    <property type="entry name" value="HTH_RRF2_2"/>
    <property type="match status" value="1"/>
</dbReference>
<protein>
    <submittedName>
        <fullName evidence="2">Transcriptional regulator, BadM/Rrf2 family</fullName>
    </submittedName>
</protein>
<dbReference type="GO" id="GO:0003677">
    <property type="term" value="F:DNA binding"/>
    <property type="evidence" value="ECO:0007669"/>
    <property type="project" value="UniProtKB-KW"/>
</dbReference>
<evidence type="ECO:0000256" key="1">
    <source>
        <dbReference type="ARBA" id="ARBA00023125"/>
    </source>
</evidence>
<dbReference type="Pfam" id="PF02082">
    <property type="entry name" value="Rrf2"/>
    <property type="match status" value="1"/>
</dbReference>
<accession>A0A1T4NWC4</accession>